<keyword evidence="9" id="KW-0004">4Fe-4S</keyword>
<comment type="subcellular location">
    <subcellularLocation>
        <location evidence="9">Cytoplasm</location>
    </subcellularLocation>
</comment>
<dbReference type="GO" id="GO:0006779">
    <property type="term" value="P:porphyrin-containing compound biosynthetic process"/>
    <property type="evidence" value="ECO:0007669"/>
    <property type="project" value="InterPro"/>
</dbReference>
<dbReference type="GO" id="GO:0046872">
    <property type="term" value="F:metal ion binding"/>
    <property type="evidence" value="ECO:0007669"/>
    <property type="project" value="UniProtKB-UniRule"/>
</dbReference>
<evidence type="ECO:0000256" key="5">
    <source>
        <dbReference type="ARBA" id="ARBA00022723"/>
    </source>
</evidence>
<organism evidence="11 12">
    <name type="scientific">Candidatus Limenecus avicola</name>
    <dbReference type="NCBI Taxonomy" id="2840847"/>
    <lineage>
        <taxon>Bacteria</taxon>
        <taxon>Bacillati</taxon>
        <taxon>Bacillota</taxon>
        <taxon>Clostridia</taxon>
        <taxon>Eubacteriales</taxon>
        <taxon>Clostridiaceae</taxon>
        <taxon>Clostridiaceae incertae sedis</taxon>
        <taxon>Candidatus Limenecus</taxon>
    </lineage>
</organism>
<accession>A0A9D1N1G2</accession>
<evidence type="ECO:0000256" key="1">
    <source>
        <dbReference type="ARBA" id="ARBA00006100"/>
    </source>
</evidence>
<dbReference type="GO" id="GO:0051539">
    <property type="term" value="F:4 iron, 4 sulfur cluster binding"/>
    <property type="evidence" value="ECO:0007669"/>
    <property type="project" value="UniProtKB-UniRule"/>
</dbReference>
<dbReference type="SFLD" id="SFLDG01065">
    <property type="entry name" value="anaerobic_coproporphyrinogen-I"/>
    <property type="match status" value="1"/>
</dbReference>
<keyword evidence="9" id="KW-0963">Cytoplasm</keyword>
<feature type="domain" description="Radical SAM core" evidence="10">
    <location>
        <begin position="1"/>
        <end position="224"/>
    </location>
</feature>
<dbReference type="SMART" id="SM00729">
    <property type="entry name" value="Elp3"/>
    <property type="match status" value="1"/>
</dbReference>
<keyword evidence="5 9" id="KW-0479">Metal-binding</keyword>
<keyword evidence="6 9" id="KW-0408">Iron</keyword>
<dbReference type="SUPFAM" id="SSF102114">
    <property type="entry name" value="Radical SAM enzymes"/>
    <property type="match status" value="1"/>
</dbReference>
<dbReference type="SFLD" id="SFLDF00562">
    <property type="entry name" value="HemN-like__clustered_with_heat"/>
    <property type="match status" value="1"/>
</dbReference>
<proteinExistence type="inferred from homology"/>
<protein>
    <recommendedName>
        <fullName evidence="2 9">Heme chaperone HemW</fullName>
    </recommendedName>
</protein>
<dbReference type="SFLD" id="SFLDG01082">
    <property type="entry name" value="B12-binding_domain_containing"/>
    <property type="match status" value="1"/>
</dbReference>
<reference evidence="11" key="1">
    <citation type="submission" date="2020-10" db="EMBL/GenBank/DDBJ databases">
        <authorList>
            <person name="Gilroy R."/>
        </authorList>
    </citation>
    <scope>NUCLEOTIDE SEQUENCE</scope>
    <source>
        <strain evidence="11">CHK154-7741</strain>
    </source>
</reference>
<dbReference type="InterPro" id="IPR004559">
    <property type="entry name" value="HemW-like"/>
</dbReference>
<dbReference type="Pfam" id="PF06969">
    <property type="entry name" value="HemN_C"/>
    <property type="match status" value="1"/>
</dbReference>
<dbReference type="Pfam" id="PF04055">
    <property type="entry name" value="Radical_SAM"/>
    <property type="match status" value="1"/>
</dbReference>
<reference evidence="11" key="2">
    <citation type="journal article" date="2021" name="PeerJ">
        <title>Extensive microbial diversity within the chicken gut microbiome revealed by metagenomics and culture.</title>
        <authorList>
            <person name="Gilroy R."/>
            <person name="Ravi A."/>
            <person name="Getino M."/>
            <person name="Pursley I."/>
            <person name="Horton D.L."/>
            <person name="Alikhan N.F."/>
            <person name="Baker D."/>
            <person name="Gharbi K."/>
            <person name="Hall N."/>
            <person name="Watson M."/>
            <person name="Adriaenssens E.M."/>
            <person name="Foster-Nyarko E."/>
            <person name="Jarju S."/>
            <person name="Secka A."/>
            <person name="Antonio M."/>
            <person name="Oren A."/>
            <person name="Chaudhuri R.R."/>
            <person name="La Ragione R."/>
            <person name="Hildebrand F."/>
            <person name="Pallen M.J."/>
        </authorList>
    </citation>
    <scope>NUCLEOTIDE SEQUENCE</scope>
    <source>
        <strain evidence="11">CHK154-7741</strain>
    </source>
</reference>
<dbReference type="PANTHER" id="PTHR13932:SF5">
    <property type="entry name" value="RADICAL S-ADENOSYL METHIONINE DOMAIN-CONTAINING PROTEIN 1, MITOCHONDRIAL"/>
    <property type="match status" value="1"/>
</dbReference>
<gene>
    <name evidence="11" type="primary">hemW</name>
    <name evidence="11" type="ORF">IAD26_09560</name>
</gene>
<evidence type="ECO:0000256" key="8">
    <source>
        <dbReference type="ARBA" id="ARBA00023186"/>
    </source>
</evidence>
<evidence type="ECO:0000313" key="11">
    <source>
        <dbReference type="EMBL" id="HIU93362.1"/>
    </source>
</evidence>
<evidence type="ECO:0000256" key="3">
    <source>
        <dbReference type="ARBA" id="ARBA00022617"/>
    </source>
</evidence>
<keyword evidence="7 9" id="KW-0411">Iron-sulfur</keyword>
<dbReference type="PROSITE" id="PS51918">
    <property type="entry name" value="RADICAL_SAM"/>
    <property type="match status" value="1"/>
</dbReference>
<dbReference type="CDD" id="cd01335">
    <property type="entry name" value="Radical_SAM"/>
    <property type="match status" value="1"/>
</dbReference>
<dbReference type="InterPro" id="IPR034505">
    <property type="entry name" value="Coproporphyrinogen-III_oxidase"/>
</dbReference>
<dbReference type="Proteomes" id="UP000886748">
    <property type="component" value="Unassembled WGS sequence"/>
</dbReference>
<keyword evidence="8 9" id="KW-0143">Chaperone</keyword>
<sequence>MTQSAYIHIPFCKNKCNYCSFTSFSAHSDAQRKKYVDTLLLEIDDFYKGEPLKTLYIGGGTPSLLEIKDLQRILYCFNYDPSCEITIEINPETVDFEYLKKLKDTGFNRISIGIQSFNDEILKAIGRIHNASRALQTVIAAKKAGFDNINADFIYGLPNQTTDDFVNDLRTIEQTGVTHISLYGLKIEEGCKFFENMPENLADDDLQADMYLAAIDTLKNAGYEHYEISNFAKKGFESRHNLNYWNDGEYYGFGAAAHGYIGGVRYSNFCDLKDYEKKYDSKEFLEALNKQERLEETIFLGLRKAEGININEINQKFSIDFETFYKGILDKYTQSNHLVKTQNGYRLSNEGFLISNVIMAEFIDC</sequence>
<comment type="similarity">
    <text evidence="1">Belongs to the anaerobic coproporphyrinogen-III oxidase family. HemW subfamily.</text>
</comment>
<evidence type="ECO:0000256" key="6">
    <source>
        <dbReference type="ARBA" id="ARBA00023004"/>
    </source>
</evidence>
<dbReference type="InterPro" id="IPR006638">
    <property type="entry name" value="Elp3/MiaA/NifB-like_rSAM"/>
</dbReference>
<dbReference type="InterPro" id="IPR010723">
    <property type="entry name" value="HemN_C"/>
</dbReference>
<comment type="caution">
    <text evidence="11">The sequence shown here is derived from an EMBL/GenBank/DDBJ whole genome shotgun (WGS) entry which is preliminary data.</text>
</comment>
<dbReference type="GO" id="GO:0005737">
    <property type="term" value="C:cytoplasm"/>
    <property type="evidence" value="ECO:0007669"/>
    <property type="project" value="UniProtKB-SubCell"/>
</dbReference>
<evidence type="ECO:0000313" key="12">
    <source>
        <dbReference type="Proteomes" id="UP000886748"/>
    </source>
</evidence>
<dbReference type="AlphaFoldDB" id="A0A9D1N1G2"/>
<dbReference type="NCBIfam" id="TIGR00539">
    <property type="entry name" value="hemN_rel"/>
    <property type="match status" value="1"/>
</dbReference>
<keyword evidence="4 9" id="KW-0949">S-adenosyl-L-methionine</keyword>
<dbReference type="InterPro" id="IPR013785">
    <property type="entry name" value="Aldolase_TIM"/>
</dbReference>
<keyword evidence="3 9" id="KW-0349">Heme</keyword>
<evidence type="ECO:0000256" key="4">
    <source>
        <dbReference type="ARBA" id="ARBA00022691"/>
    </source>
</evidence>
<evidence type="ECO:0000256" key="7">
    <source>
        <dbReference type="ARBA" id="ARBA00023014"/>
    </source>
</evidence>
<dbReference type="PANTHER" id="PTHR13932">
    <property type="entry name" value="COPROPORPHYRINIGEN III OXIDASE"/>
    <property type="match status" value="1"/>
</dbReference>
<dbReference type="Gene3D" id="3.20.20.70">
    <property type="entry name" value="Aldolase class I"/>
    <property type="match status" value="1"/>
</dbReference>
<dbReference type="EMBL" id="DVOD01000069">
    <property type="protein sequence ID" value="HIU93362.1"/>
    <property type="molecule type" value="Genomic_DNA"/>
</dbReference>
<evidence type="ECO:0000259" key="10">
    <source>
        <dbReference type="PROSITE" id="PS51918"/>
    </source>
</evidence>
<evidence type="ECO:0000256" key="2">
    <source>
        <dbReference type="ARBA" id="ARBA00017228"/>
    </source>
</evidence>
<evidence type="ECO:0000256" key="9">
    <source>
        <dbReference type="RuleBase" id="RU364116"/>
    </source>
</evidence>
<dbReference type="GO" id="GO:0004109">
    <property type="term" value="F:coproporphyrinogen oxidase activity"/>
    <property type="evidence" value="ECO:0007669"/>
    <property type="project" value="InterPro"/>
</dbReference>
<dbReference type="SFLD" id="SFLDF00288">
    <property type="entry name" value="HemN-like__clustered_with_nucl"/>
    <property type="match status" value="1"/>
</dbReference>
<dbReference type="SFLD" id="SFLDS00029">
    <property type="entry name" value="Radical_SAM"/>
    <property type="match status" value="1"/>
</dbReference>
<name>A0A9D1N1G2_9CLOT</name>
<dbReference type="InterPro" id="IPR058240">
    <property type="entry name" value="rSAM_sf"/>
</dbReference>
<comment type="function">
    <text evidence="9">Probably acts as a heme chaperone, transferring heme to an unknown acceptor. Binds one molecule of heme per monomer, possibly covalently. Binds 1 [4Fe-4S] cluster. The cluster is coordinated with 3 cysteines and an exchangeable S-adenosyl-L-methionine.</text>
</comment>
<dbReference type="InterPro" id="IPR007197">
    <property type="entry name" value="rSAM"/>
</dbReference>